<dbReference type="SUPFAM" id="SSF53098">
    <property type="entry name" value="Ribonuclease H-like"/>
    <property type="match status" value="1"/>
</dbReference>
<dbReference type="OrthoDB" id="78362at2759"/>
<protein>
    <recommendedName>
        <fullName evidence="3">Integrase catalytic domain-containing protein</fullName>
    </recommendedName>
</protein>
<keyword evidence="2" id="KW-1185">Reference proteome</keyword>
<comment type="caution">
    <text evidence="1">The sequence shown here is derived from an EMBL/GenBank/DDBJ whole genome shotgun (WGS) entry which is preliminary data.</text>
</comment>
<evidence type="ECO:0000313" key="2">
    <source>
        <dbReference type="Proteomes" id="UP000198211"/>
    </source>
</evidence>
<evidence type="ECO:0008006" key="3">
    <source>
        <dbReference type="Google" id="ProtNLM"/>
    </source>
</evidence>
<dbReference type="InterPro" id="IPR012337">
    <property type="entry name" value="RNaseH-like_sf"/>
</dbReference>
<organism evidence="1 2">
    <name type="scientific">Phytophthora megakarya</name>
    <dbReference type="NCBI Taxonomy" id="4795"/>
    <lineage>
        <taxon>Eukaryota</taxon>
        <taxon>Sar</taxon>
        <taxon>Stramenopiles</taxon>
        <taxon>Oomycota</taxon>
        <taxon>Peronosporomycetes</taxon>
        <taxon>Peronosporales</taxon>
        <taxon>Peronosporaceae</taxon>
        <taxon>Phytophthora</taxon>
    </lineage>
</organism>
<dbReference type="EMBL" id="NBNE01000489">
    <property type="protein sequence ID" value="OWZ19098.1"/>
    <property type="molecule type" value="Genomic_DNA"/>
</dbReference>
<sequence length="295" mass="33814">MSVIHKFVSPTLAIREKRMNRPPNVENVKRETGDSFGTSKYLLALKDHSSRCCELVTGVPADGAVATESQLDWHSRIGIPPEALKRLKSKQTFTLAFTPWINGSVELINHDILQVFIAMILECKGSSNDLVYHVPLVQTSINPIFLHRSATKPELNCSQDCHQHTAGQRLKQHLHHKKRKCGVNAVNFDVAMITYEKKDNKLLVTWQGPYVVVRADPHSFRVRHLVTEDELDVHTSRLKFYADQNLQVAEEILEHVVSQCFLWAINQLTKHRWNRYINDYENLVSWTGLESVEDT</sequence>
<accession>A0A225WP67</accession>
<name>A0A225WP67_9STRA</name>
<reference evidence="2" key="1">
    <citation type="submission" date="2017-03" db="EMBL/GenBank/DDBJ databases">
        <title>Phytopthora megakarya and P. palmivora, two closely related causual agents of cacao black pod achieved similar genome size and gene model numbers by different mechanisms.</title>
        <authorList>
            <person name="Ali S."/>
            <person name="Shao J."/>
            <person name="Larry D.J."/>
            <person name="Kronmiller B."/>
            <person name="Shen D."/>
            <person name="Strem M.D."/>
            <person name="Melnick R.L."/>
            <person name="Guiltinan M.J."/>
            <person name="Tyler B.M."/>
            <person name="Meinhardt L.W."/>
            <person name="Bailey B.A."/>
        </authorList>
    </citation>
    <scope>NUCLEOTIDE SEQUENCE [LARGE SCALE GENOMIC DNA]</scope>
    <source>
        <strain evidence="2">zdho120</strain>
    </source>
</reference>
<gene>
    <name evidence="1" type="ORF">PHMEG_0006709</name>
</gene>
<dbReference type="Proteomes" id="UP000198211">
    <property type="component" value="Unassembled WGS sequence"/>
</dbReference>
<evidence type="ECO:0000313" key="1">
    <source>
        <dbReference type="EMBL" id="OWZ19098.1"/>
    </source>
</evidence>
<dbReference type="AlphaFoldDB" id="A0A225WP67"/>
<proteinExistence type="predicted"/>